<dbReference type="Gene3D" id="3.30.450.20">
    <property type="entry name" value="PAS domain"/>
    <property type="match status" value="1"/>
</dbReference>
<dbReference type="Pfam" id="PF00989">
    <property type="entry name" value="PAS"/>
    <property type="match status" value="1"/>
</dbReference>
<dbReference type="InterPro" id="IPR004358">
    <property type="entry name" value="Sig_transdc_His_kin-like_C"/>
</dbReference>
<accession>A0A7V4XQD1</accession>
<dbReference type="NCBIfam" id="TIGR00229">
    <property type="entry name" value="sensory_box"/>
    <property type="match status" value="1"/>
</dbReference>
<keyword evidence="4" id="KW-0808">Transferase</keyword>
<proteinExistence type="predicted"/>
<evidence type="ECO:0000256" key="1">
    <source>
        <dbReference type="ARBA" id="ARBA00000085"/>
    </source>
</evidence>
<evidence type="ECO:0000256" key="9">
    <source>
        <dbReference type="PROSITE-ProRule" id="PRU00169"/>
    </source>
</evidence>
<dbReference type="GO" id="GO:0000155">
    <property type="term" value="F:phosphorelay sensor kinase activity"/>
    <property type="evidence" value="ECO:0007669"/>
    <property type="project" value="InterPro"/>
</dbReference>
<evidence type="ECO:0000256" key="6">
    <source>
        <dbReference type="ARBA" id="ARBA00022777"/>
    </source>
</evidence>
<dbReference type="InterPro" id="IPR036097">
    <property type="entry name" value="HisK_dim/P_sf"/>
</dbReference>
<dbReference type="SUPFAM" id="SSF55874">
    <property type="entry name" value="ATPase domain of HSP90 chaperone/DNA topoisomerase II/histidine kinase"/>
    <property type="match status" value="1"/>
</dbReference>
<dbReference type="PANTHER" id="PTHR43065">
    <property type="entry name" value="SENSOR HISTIDINE KINASE"/>
    <property type="match status" value="1"/>
</dbReference>
<dbReference type="Gene3D" id="3.40.50.2300">
    <property type="match status" value="1"/>
</dbReference>
<dbReference type="SUPFAM" id="SSF52172">
    <property type="entry name" value="CheY-like"/>
    <property type="match status" value="1"/>
</dbReference>
<dbReference type="SUPFAM" id="SSF47384">
    <property type="entry name" value="Homodimeric domain of signal transducing histidine kinase"/>
    <property type="match status" value="1"/>
</dbReference>
<dbReference type="PROSITE" id="PS50109">
    <property type="entry name" value="HIS_KIN"/>
    <property type="match status" value="1"/>
</dbReference>
<dbReference type="PRINTS" id="PR00344">
    <property type="entry name" value="BCTRLSENSOR"/>
</dbReference>
<dbReference type="SMART" id="SM00448">
    <property type="entry name" value="REC"/>
    <property type="match status" value="1"/>
</dbReference>
<dbReference type="SMART" id="SM00387">
    <property type="entry name" value="HATPase_c"/>
    <property type="match status" value="1"/>
</dbReference>
<evidence type="ECO:0000256" key="8">
    <source>
        <dbReference type="ARBA" id="ARBA00023012"/>
    </source>
</evidence>
<dbReference type="Gene3D" id="3.30.565.10">
    <property type="entry name" value="Histidine kinase-like ATPase, C-terminal domain"/>
    <property type="match status" value="1"/>
</dbReference>
<dbReference type="InterPro" id="IPR003594">
    <property type="entry name" value="HATPase_dom"/>
</dbReference>
<comment type="caution">
    <text evidence="14">The sequence shown here is derived from an EMBL/GenBank/DDBJ whole genome shotgun (WGS) entry which is preliminary data.</text>
</comment>
<dbReference type="InterPro" id="IPR011006">
    <property type="entry name" value="CheY-like_superfamily"/>
</dbReference>
<dbReference type="Pfam" id="PF00512">
    <property type="entry name" value="HisKA"/>
    <property type="match status" value="1"/>
</dbReference>
<sequence>MSPELLNKTRIRVLLVEDSEDDAFLLQRHLDRSGFEAKVHRVETVEGMRAALTGPRPAWDIILADYNLPSFSAPEALRLVHSLDLDIPFIVLSGIISEETAVTAMRAGANDYVSKQRLARLGPAIQRELREAIQRRERRAAETALRISERRFHRLVEAMPLALLIADASGRVSYCNASVEKLLGYSELELRSGRITIDDIFPRTTEMTVHLLQMIASGPEDTIEIECIRKDGAHVPILLGAALLNPESPAVEQQMAAFLADLTEQKQSHETMKQTEKLAAAGRLAASIAHEINNPLEAVTNCLYLLQRTRLEDHAREYITLAQNELERVVHITTQTLRFYRQSTRPVEIDLEELFETVLALYEIRMRAHNVQVTREFRATRSIVGNDGEIRQVLANLVSNAIDAMMQQENGHLLLRTAEARHWSTGREGIAITVADNGSGMDPVVARRIFEPFYSTKGITGTGLGLWVSREIITKHHGVIQLHSRTSPPSGTVFRLFLPFDTGLRNSFAASQSPQTASS</sequence>
<dbReference type="CDD" id="cd00082">
    <property type="entry name" value="HisKA"/>
    <property type="match status" value="1"/>
</dbReference>
<dbReference type="EMBL" id="DTKL01000008">
    <property type="protein sequence ID" value="HGY93170.1"/>
    <property type="molecule type" value="Genomic_DNA"/>
</dbReference>
<evidence type="ECO:0000256" key="3">
    <source>
        <dbReference type="ARBA" id="ARBA00022553"/>
    </source>
</evidence>
<evidence type="ECO:0000256" key="7">
    <source>
        <dbReference type="ARBA" id="ARBA00022840"/>
    </source>
</evidence>
<dbReference type="SUPFAM" id="SSF55785">
    <property type="entry name" value="PYP-like sensor domain (PAS domain)"/>
    <property type="match status" value="1"/>
</dbReference>
<dbReference type="Pfam" id="PF02518">
    <property type="entry name" value="HATPase_c"/>
    <property type="match status" value="1"/>
</dbReference>
<dbReference type="Gene3D" id="1.10.287.130">
    <property type="match status" value="1"/>
</dbReference>
<organism evidence="14">
    <name type="scientific">Acidobacterium capsulatum</name>
    <dbReference type="NCBI Taxonomy" id="33075"/>
    <lineage>
        <taxon>Bacteria</taxon>
        <taxon>Pseudomonadati</taxon>
        <taxon>Acidobacteriota</taxon>
        <taxon>Terriglobia</taxon>
        <taxon>Terriglobales</taxon>
        <taxon>Acidobacteriaceae</taxon>
        <taxon>Acidobacterium</taxon>
    </lineage>
</organism>
<keyword evidence="5" id="KW-0547">Nucleotide-binding</keyword>
<keyword evidence="7" id="KW-0067">ATP-binding</keyword>
<feature type="domain" description="Response regulatory" evidence="11">
    <location>
        <begin position="12"/>
        <end position="130"/>
    </location>
</feature>
<dbReference type="PANTHER" id="PTHR43065:SF10">
    <property type="entry name" value="PEROXIDE STRESS-ACTIVATED HISTIDINE KINASE MAK3"/>
    <property type="match status" value="1"/>
</dbReference>
<dbReference type="CDD" id="cd00156">
    <property type="entry name" value="REC"/>
    <property type="match status" value="1"/>
</dbReference>
<evidence type="ECO:0000259" key="11">
    <source>
        <dbReference type="PROSITE" id="PS50110"/>
    </source>
</evidence>
<feature type="domain" description="PAC" evidence="13">
    <location>
        <begin position="221"/>
        <end position="274"/>
    </location>
</feature>
<keyword evidence="6 14" id="KW-0418">Kinase</keyword>
<dbReference type="InterPro" id="IPR001789">
    <property type="entry name" value="Sig_transdc_resp-reg_receiver"/>
</dbReference>
<dbReference type="SMART" id="SM00091">
    <property type="entry name" value="PAS"/>
    <property type="match status" value="1"/>
</dbReference>
<feature type="modified residue" description="4-aspartylphosphate" evidence="9">
    <location>
        <position position="65"/>
    </location>
</feature>
<feature type="domain" description="Histidine kinase" evidence="10">
    <location>
        <begin position="287"/>
        <end position="502"/>
    </location>
</feature>
<dbReference type="InterPro" id="IPR005467">
    <property type="entry name" value="His_kinase_dom"/>
</dbReference>
<dbReference type="InterPro" id="IPR003661">
    <property type="entry name" value="HisK_dim/P_dom"/>
</dbReference>
<protein>
    <recommendedName>
        <fullName evidence="2">histidine kinase</fullName>
        <ecNumber evidence="2">2.7.13.3</ecNumber>
    </recommendedName>
</protein>
<feature type="domain" description="PAS" evidence="12">
    <location>
        <begin position="148"/>
        <end position="219"/>
    </location>
</feature>
<dbReference type="GO" id="GO:0006355">
    <property type="term" value="P:regulation of DNA-templated transcription"/>
    <property type="evidence" value="ECO:0007669"/>
    <property type="project" value="InterPro"/>
</dbReference>
<evidence type="ECO:0000256" key="4">
    <source>
        <dbReference type="ARBA" id="ARBA00022679"/>
    </source>
</evidence>
<keyword evidence="8" id="KW-0902">Two-component regulatory system</keyword>
<gene>
    <name evidence="14" type="ORF">ENW50_00550</name>
</gene>
<name>A0A7V4XQD1_9BACT</name>
<keyword evidence="3 9" id="KW-0597">Phosphoprotein</keyword>
<dbReference type="Pfam" id="PF00072">
    <property type="entry name" value="Response_reg"/>
    <property type="match status" value="1"/>
</dbReference>
<dbReference type="PROSITE" id="PS50113">
    <property type="entry name" value="PAC"/>
    <property type="match status" value="1"/>
</dbReference>
<comment type="catalytic activity">
    <reaction evidence="1">
        <text>ATP + protein L-histidine = ADP + protein N-phospho-L-histidine.</text>
        <dbReference type="EC" id="2.7.13.3"/>
    </reaction>
</comment>
<dbReference type="PROSITE" id="PS50112">
    <property type="entry name" value="PAS"/>
    <property type="match status" value="1"/>
</dbReference>
<dbReference type="SMART" id="SM00388">
    <property type="entry name" value="HisKA"/>
    <property type="match status" value="1"/>
</dbReference>
<evidence type="ECO:0000256" key="2">
    <source>
        <dbReference type="ARBA" id="ARBA00012438"/>
    </source>
</evidence>
<dbReference type="InterPro" id="IPR000014">
    <property type="entry name" value="PAS"/>
</dbReference>
<evidence type="ECO:0000313" key="14">
    <source>
        <dbReference type="EMBL" id="HGY93170.1"/>
    </source>
</evidence>
<dbReference type="EC" id="2.7.13.3" evidence="2"/>
<dbReference type="InterPro" id="IPR035965">
    <property type="entry name" value="PAS-like_dom_sf"/>
</dbReference>
<dbReference type="GO" id="GO:0005524">
    <property type="term" value="F:ATP binding"/>
    <property type="evidence" value="ECO:0007669"/>
    <property type="project" value="UniProtKB-KW"/>
</dbReference>
<dbReference type="InterPro" id="IPR013767">
    <property type="entry name" value="PAS_fold"/>
</dbReference>
<evidence type="ECO:0000259" key="10">
    <source>
        <dbReference type="PROSITE" id="PS50109"/>
    </source>
</evidence>
<evidence type="ECO:0000259" key="12">
    <source>
        <dbReference type="PROSITE" id="PS50112"/>
    </source>
</evidence>
<evidence type="ECO:0000259" key="13">
    <source>
        <dbReference type="PROSITE" id="PS50113"/>
    </source>
</evidence>
<dbReference type="AlphaFoldDB" id="A0A7V4XQD1"/>
<dbReference type="InterPro" id="IPR036890">
    <property type="entry name" value="HATPase_C_sf"/>
</dbReference>
<dbReference type="InterPro" id="IPR000700">
    <property type="entry name" value="PAS-assoc_C"/>
</dbReference>
<dbReference type="PROSITE" id="PS50110">
    <property type="entry name" value="RESPONSE_REGULATORY"/>
    <property type="match status" value="1"/>
</dbReference>
<dbReference type="CDD" id="cd00130">
    <property type="entry name" value="PAS"/>
    <property type="match status" value="1"/>
</dbReference>
<evidence type="ECO:0000256" key="5">
    <source>
        <dbReference type="ARBA" id="ARBA00022741"/>
    </source>
</evidence>
<reference evidence="14" key="1">
    <citation type="journal article" date="2020" name="mSystems">
        <title>Genome- and Community-Level Interaction Insights into Carbon Utilization and Element Cycling Functions of Hydrothermarchaeota in Hydrothermal Sediment.</title>
        <authorList>
            <person name="Zhou Z."/>
            <person name="Liu Y."/>
            <person name="Xu W."/>
            <person name="Pan J."/>
            <person name="Luo Z.H."/>
            <person name="Li M."/>
        </authorList>
    </citation>
    <scope>NUCLEOTIDE SEQUENCE [LARGE SCALE GENOMIC DNA]</scope>
    <source>
        <strain evidence="14">SpSt-855</strain>
    </source>
</reference>